<accession>A0A938XSI1</accession>
<keyword evidence="1" id="KW-0175">Coiled coil</keyword>
<feature type="coiled-coil region" evidence="1">
    <location>
        <begin position="98"/>
        <end position="173"/>
    </location>
</feature>
<reference evidence="3" key="1">
    <citation type="submission" date="2021-01" db="EMBL/GenBank/DDBJ databases">
        <title>Genomic Encyclopedia of Type Strains, Phase IV (KMG-IV): sequencing the most valuable type-strain genomes for metagenomic binning, comparative biology and taxonomic classification.</title>
        <authorList>
            <person name="Goeker M."/>
        </authorList>
    </citation>
    <scope>NUCLEOTIDE SEQUENCE</scope>
    <source>
        <strain evidence="3">DSM 23230</strain>
    </source>
</reference>
<keyword evidence="2" id="KW-0812">Transmembrane</keyword>
<proteinExistence type="predicted"/>
<feature type="transmembrane region" description="Helical" evidence="2">
    <location>
        <begin position="655"/>
        <end position="674"/>
    </location>
</feature>
<gene>
    <name evidence="3" type="ORF">JOC47_000315</name>
</gene>
<protein>
    <recommendedName>
        <fullName evidence="5">DUF2339 domain-containing protein</fullName>
    </recommendedName>
</protein>
<keyword evidence="2" id="KW-1133">Transmembrane helix</keyword>
<feature type="transmembrane region" description="Helical" evidence="2">
    <location>
        <begin position="570"/>
        <end position="592"/>
    </location>
</feature>
<name>A0A938XSI1_9FIRM</name>
<feature type="transmembrane region" description="Helical" evidence="2">
    <location>
        <begin position="368"/>
        <end position="388"/>
    </location>
</feature>
<feature type="transmembrane region" description="Helical" evidence="2">
    <location>
        <begin position="205"/>
        <end position="223"/>
    </location>
</feature>
<organism evidence="3 4">
    <name type="scientific">Halanaerobacter jeridensis</name>
    <dbReference type="NCBI Taxonomy" id="706427"/>
    <lineage>
        <taxon>Bacteria</taxon>
        <taxon>Bacillati</taxon>
        <taxon>Bacillota</taxon>
        <taxon>Clostridia</taxon>
        <taxon>Halanaerobiales</taxon>
        <taxon>Halobacteroidaceae</taxon>
        <taxon>Halanaerobacter</taxon>
    </lineage>
</organism>
<feature type="transmembrane region" description="Helical" evidence="2">
    <location>
        <begin position="283"/>
        <end position="299"/>
    </location>
</feature>
<keyword evidence="2" id="KW-0472">Membrane</keyword>
<feature type="transmembrane region" description="Helical" evidence="2">
    <location>
        <begin position="339"/>
        <end position="359"/>
    </location>
</feature>
<feature type="transmembrane region" description="Helical" evidence="2">
    <location>
        <begin position="538"/>
        <end position="558"/>
    </location>
</feature>
<sequence>MDQEQLEKLIKKQNQLTKDYELLLQSYDVKEIIKENEDLNQELRKYERELRDLEEHLYDLRDRNERLRLGLKKQIIDERMELLKISRKKLELYFSARANDYKDRLTALEDEVKGKLSKLDKKVEASLSNDKEDIMSDIEQLTDKIDKRIKYRKKQFEEERVEIKNYYQQGQEELANREVEDKDLEKRRKENDLTEKVGLDWIKKLSFIVIVISIASLGSYAYMNYFNQHLKIAFIYLLGLSGVGIGEFMPHKQQNKEEKIARGLMIIGLFTLYFASFKFWGNNLLAVSLVTLFALYLVVRHYSQSIYIVALIGGYSPILLQIFNIVYNNAQLTSTAIRVNVIYTLLSFIIFSLMLFYVLSHYHSLFQFINQILLGINSLISFVILYYLVGSTYFNDYIGIIPFAFALFYWGIDRRMSLGKYSNLEWKKISKILSVIFLILIPVVQLKLKWWALIWLFEGGLITAYLLLVKKMEVTKYSKEWEILIYFKYFAVVSAWGYLMYFSFEFNDYAVFLVVIINFILAYALQNIELLNDKLIDYISVSFYIIGDFICMYATLSFPLIFNSSLLQMYSYWGLVILSNVFMLINMRKIIIAFLEKYKYNLEFYPLSLGSISVLYLTLILTIQFDVPIAGLAVTIFYFAIAFAYILYGFYRKFIYARLLGLGILVLVMFKFFIYDLSFLVGVKRLIAYLILGVSLLIIYISYQKLKNKIAN</sequence>
<dbReference type="PANTHER" id="PTHR38434:SF1">
    <property type="entry name" value="BLL2549 PROTEIN"/>
    <property type="match status" value="1"/>
</dbReference>
<feature type="transmembrane region" description="Helical" evidence="2">
    <location>
        <begin position="394"/>
        <end position="412"/>
    </location>
</feature>
<feature type="coiled-coil region" evidence="1">
    <location>
        <begin position="6"/>
        <end position="63"/>
    </location>
</feature>
<feature type="transmembrane region" description="Helical" evidence="2">
    <location>
        <begin position="229"/>
        <end position="248"/>
    </location>
</feature>
<dbReference type="PANTHER" id="PTHR38434">
    <property type="entry name" value="BLL2549 PROTEIN"/>
    <property type="match status" value="1"/>
</dbReference>
<feature type="transmembrane region" description="Helical" evidence="2">
    <location>
        <begin position="481"/>
        <end position="503"/>
    </location>
</feature>
<evidence type="ECO:0000256" key="2">
    <source>
        <dbReference type="SAM" id="Phobius"/>
    </source>
</evidence>
<dbReference type="RefSeq" id="WP_204700198.1">
    <property type="nucleotide sequence ID" value="NZ_JAFBDQ010000001.1"/>
</dbReference>
<dbReference type="Proteomes" id="UP000774000">
    <property type="component" value="Unassembled WGS sequence"/>
</dbReference>
<feature type="transmembrane region" description="Helical" evidence="2">
    <location>
        <begin position="424"/>
        <end position="444"/>
    </location>
</feature>
<feature type="transmembrane region" description="Helical" evidence="2">
    <location>
        <begin position="604"/>
        <end position="623"/>
    </location>
</feature>
<evidence type="ECO:0000313" key="3">
    <source>
        <dbReference type="EMBL" id="MBM7555491.1"/>
    </source>
</evidence>
<feature type="transmembrane region" description="Helical" evidence="2">
    <location>
        <begin position="306"/>
        <end position="327"/>
    </location>
</feature>
<evidence type="ECO:0000256" key="1">
    <source>
        <dbReference type="SAM" id="Coils"/>
    </source>
</evidence>
<comment type="caution">
    <text evidence="3">The sequence shown here is derived from an EMBL/GenBank/DDBJ whole genome shotgun (WGS) entry which is preliminary data.</text>
</comment>
<keyword evidence="4" id="KW-1185">Reference proteome</keyword>
<feature type="transmembrane region" description="Helical" evidence="2">
    <location>
        <begin position="509"/>
        <end position="526"/>
    </location>
</feature>
<feature type="transmembrane region" description="Helical" evidence="2">
    <location>
        <begin position="629"/>
        <end position="648"/>
    </location>
</feature>
<dbReference type="EMBL" id="JAFBDQ010000001">
    <property type="protein sequence ID" value="MBM7555491.1"/>
    <property type="molecule type" value="Genomic_DNA"/>
</dbReference>
<evidence type="ECO:0000313" key="4">
    <source>
        <dbReference type="Proteomes" id="UP000774000"/>
    </source>
</evidence>
<dbReference type="InterPro" id="IPR019286">
    <property type="entry name" value="DUF2339_TM"/>
</dbReference>
<feature type="transmembrane region" description="Helical" evidence="2">
    <location>
        <begin position="450"/>
        <end position="469"/>
    </location>
</feature>
<feature type="transmembrane region" description="Helical" evidence="2">
    <location>
        <begin position="686"/>
        <end position="703"/>
    </location>
</feature>
<dbReference type="AlphaFoldDB" id="A0A938XSI1"/>
<evidence type="ECO:0008006" key="5">
    <source>
        <dbReference type="Google" id="ProtNLM"/>
    </source>
</evidence>